<evidence type="ECO:0000313" key="2">
    <source>
        <dbReference type="EMBL" id="SOB59010.1"/>
    </source>
</evidence>
<feature type="chain" id="PRO_5012971246" description="Lipoprotein" evidence="1">
    <location>
        <begin position="22"/>
        <end position="162"/>
    </location>
</feature>
<dbReference type="RefSeq" id="WP_232005550.1">
    <property type="nucleotide sequence ID" value="NZ_LT907975.1"/>
</dbReference>
<accession>A0A2C8F8Q3</accession>
<protein>
    <recommendedName>
        <fullName evidence="4">Lipoprotein</fullName>
    </recommendedName>
</protein>
<dbReference type="KEGG" id="pprf:DPRO_2106"/>
<evidence type="ECO:0000256" key="1">
    <source>
        <dbReference type="SAM" id="SignalP"/>
    </source>
</evidence>
<dbReference type="Proteomes" id="UP000219215">
    <property type="component" value="Chromosome DPRO"/>
</dbReference>
<keyword evidence="3" id="KW-1185">Reference proteome</keyword>
<sequence length="162" mass="18095">MMKKCLLLLLFIALSAGSALAASLGDLMPERVGDMHRIQLVTGDAAQEEVDKLHGKSLPAEESVVARYAVPGEKIRPAEVWVSRVSSEKEARRQTGQMVHMMYENPRSPFKNPSRMDHGTTAVYRFEGMGQGHLIWFSGDLVYWISVAPEGEQLMLDTFCKK</sequence>
<keyword evidence="1" id="KW-0732">Signal</keyword>
<gene>
    <name evidence="2" type="ORF">DPRO_2106</name>
</gene>
<proteinExistence type="predicted"/>
<evidence type="ECO:0000313" key="3">
    <source>
        <dbReference type="Proteomes" id="UP000219215"/>
    </source>
</evidence>
<dbReference type="EMBL" id="LT907975">
    <property type="protein sequence ID" value="SOB59010.1"/>
    <property type="molecule type" value="Genomic_DNA"/>
</dbReference>
<feature type="signal peptide" evidence="1">
    <location>
        <begin position="1"/>
        <end position="21"/>
    </location>
</feature>
<reference evidence="3" key="1">
    <citation type="submission" date="2017-09" db="EMBL/GenBank/DDBJ databases">
        <authorList>
            <person name="Regsiter A."/>
            <person name="William W."/>
        </authorList>
    </citation>
    <scope>NUCLEOTIDE SEQUENCE [LARGE SCALE GENOMIC DNA]</scope>
    <source>
        <strain evidence="3">500-1</strain>
    </source>
</reference>
<dbReference type="AlphaFoldDB" id="A0A2C8F8Q3"/>
<organism evidence="2 3">
    <name type="scientific">Pseudodesulfovibrio profundus</name>
    <dbReference type="NCBI Taxonomy" id="57320"/>
    <lineage>
        <taxon>Bacteria</taxon>
        <taxon>Pseudomonadati</taxon>
        <taxon>Thermodesulfobacteriota</taxon>
        <taxon>Desulfovibrionia</taxon>
        <taxon>Desulfovibrionales</taxon>
        <taxon>Desulfovibrionaceae</taxon>
    </lineage>
</organism>
<name>A0A2C8F8Q3_9BACT</name>
<evidence type="ECO:0008006" key="4">
    <source>
        <dbReference type="Google" id="ProtNLM"/>
    </source>
</evidence>